<keyword evidence="8" id="KW-1185">Reference proteome</keyword>
<dbReference type="GO" id="GO:0006357">
    <property type="term" value="P:regulation of transcription by RNA polymerase II"/>
    <property type="evidence" value="ECO:0007669"/>
    <property type="project" value="InterPro"/>
</dbReference>
<gene>
    <name evidence="6" type="primary">MED10</name>
    <name evidence="7" type="ORF">B5807_04218</name>
</gene>
<keyword evidence="5 6" id="KW-0539">Nucleus</keyword>
<dbReference type="EMBL" id="KZ107841">
    <property type="protein sequence ID" value="OSS51006.1"/>
    <property type="molecule type" value="Genomic_DNA"/>
</dbReference>
<accession>A0A1Y2M4G1</accession>
<dbReference type="InParanoid" id="A0A1Y2M4G1"/>
<dbReference type="STRING" id="105696.A0A1Y2M4G1"/>
<reference evidence="7 8" key="1">
    <citation type="journal article" date="2017" name="Genome Announc.">
        <title>Genome sequence of the saprophytic ascomycete Epicoccum nigrum ICMP 19927 strain isolated from New Zealand.</title>
        <authorList>
            <person name="Fokin M."/>
            <person name="Fleetwood D."/>
            <person name="Weir B.S."/>
            <person name="Villas-Boas S.G."/>
        </authorList>
    </citation>
    <scope>NUCLEOTIDE SEQUENCE [LARGE SCALE GENOMIC DNA]</scope>
    <source>
        <strain evidence="7 8">ICMP 19927</strain>
    </source>
</reference>
<evidence type="ECO:0000256" key="2">
    <source>
        <dbReference type="ARBA" id="ARBA00005389"/>
    </source>
</evidence>
<organism evidence="7 8">
    <name type="scientific">Epicoccum nigrum</name>
    <name type="common">Soil fungus</name>
    <name type="synonym">Epicoccum purpurascens</name>
    <dbReference type="NCBI Taxonomy" id="105696"/>
    <lineage>
        <taxon>Eukaryota</taxon>
        <taxon>Fungi</taxon>
        <taxon>Dikarya</taxon>
        <taxon>Ascomycota</taxon>
        <taxon>Pezizomycotina</taxon>
        <taxon>Dothideomycetes</taxon>
        <taxon>Pleosporomycetidae</taxon>
        <taxon>Pleosporales</taxon>
        <taxon>Pleosporineae</taxon>
        <taxon>Didymellaceae</taxon>
        <taxon>Epicoccum</taxon>
    </lineage>
</organism>
<dbReference type="Pfam" id="PF09748">
    <property type="entry name" value="Med10"/>
    <property type="match status" value="1"/>
</dbReference>
<dbReference type="OMA" id="QYQRAKM"/>
<evidence type="ECO:0000256" key="5">
    <source>
        <dbReference type="ARBA" id="ARBA00023242"/>
    </source>
</evidence>
<dbReference type="Proteomes" id="UP000193240">
    <property type="component" value="Unassembled WGS sequence"/>
</dbReference>
<name>A0A1Y2M4G1_EPING</name>
<dbReference type="GO" id="GO:0003712">
    <property type="term" value="F:transcription coregulator activity"/>
    <property type="evidence" value="ECO:0007669"/>
    <property type="project" value="InterPro"/>
</dbReference>
<comment type="similarity">
    <text evidence="2 6">Belongs to the Mediator complex subunit 10 family.</text>
</comment>
<dbReference type="InterPro" id="IPR019145">
    <property type="entry name" value="Mediator_Med10"/>
</dbReference>
<sequence>MSASDFGAITSVERQLKDIVQTLYNLIIQAYDHHGAKTQEAMKREVQSLIQNLVRLSETAPSVHLDIPPEVTNYVESSRNPDIYTREFVELVQRTNQMLKGRGEAYRFLQEQIAWQLSSAVPELKADVVRVVEASGGRVPT</sequence>
<dbReference type="AlphaFoldDB" id="A0A1Y2M4G1"/>
<proteinExistence type="inferred from homology"/>
<comment type="subcellular location">
    <subcellularLocation>
        <location evidence="1 6">Nucleus</location>
    </subcellularLocation>
</comment>
<dbReference type="FunCoup" id="A0A1Y2M4G1">
    <property type="interactions" value="552"/>
</dbReference>
<protein>
    <recommendedName>
        <fullName evidence="6">Mediator of RNA polymerase II transcription subunit 10</fullName>
    </recommendedName>
    <alternativeName>
        <fullName evidence="6">Mediator complex subunit 10</fullName>
    </alternativeName>
</protein>
<evidence type="ECO:0000256" key="1">
    <source>
        <dbReference type="ARBA" id="ARBA00004123"/>
    </source>
</evidence>
<evidence type="ECO:0000313" key="7">
    <source>
        <dbReference type="EMBL" id="OSS51006.1"/>
    </source>
</evidence>
<evidence type="ECO:0000313" key="8">
    <source>
        <dbReference type="Proteomes" id="UP000193240"/>
    </source>
</evidence>
<evidence type="ECO:0000256" key="4">
    <source>
        <dbReference type="ARBA" id="ARBA00023163"/>
    </source>
</evidence>
<evidence type="ECO:0000256" key="6">
    <source>
        <dbReference type="RuleBase" id="RU364146"/>
    </source>
</evidence>
<dbReference type="GO" id="GO:0016592">
    <property type="term" value="C:mediator complex"/>
    <property type="evidence" value="ECO:0007669"/>
    <property type="project" value="InterPro"/>
</dbReference>
<keyword evidence="6" id="KW-0010">Activator</keyword>
<comment type="function">
    <text evidence="6">Component of the Mediator complex, a coactivator involved in the regulated transcription of nearly all RNA polymerase II-dependent genes. Mediator functions as a bridge to convey information from gene-specific regulatory proteins to the basal RNA polymerase II transcription machinery. Mediator is recruited to promoters by direct interactions with regulatory proteins and serves as a scaffold for the assembly of a functional preinitiation complex with RNA polymerase II and the general transcription factors.</text>
</comment>
<evidence type="ECO:0000256" key="3">
    <source>
        <dbReference type="ARBA" id="ARBA00023015"/>
    </source>
</evidence>
<keyword evidence="4 6" id="KW-0804">Transcription</keyword>
<comment type="subunit">
    <text evidence="6">Component of the Mediator complex.</text>
</comment>
<keyword evidence="3 6" id="KW-0805">Transcription regulation</keyword>